<name>A0AA88DAS6_FICCA</name>
<evidence type="ECO:0000313" key="2">
    <source>
        <dbReference type="Proteomes" id="UP001187192"/>
    </source>
</evidence>
<accession>A0AA88DAS6</accession>
<protein>
    <submittedName>
        <fullName evidence="1">Uncharacterized protein</fullName>
    </submittedName>
</protein>
<evidence type="ECO:0000313" key="1">
    <source>
        <dbReference type="EMBL" id="GMN51010.1"/>
    </source>
</evidence>
<keyword evidence="2" id="KW-1185">Reference proteome</keyword>
<reference evidence="1" key="1">
    <citation type="submission" date="2023-07" db="EMBL/GenBank/DDBJ databases">
        <title>draft genome sequence of fig (Ficus carica).</title>
        <authorList>
            <person name="Takahashi T."/>
            <person name="Nishimura K."/>
        </authorList>
    </citation>
    <scope>NUCLEOTIDE SEQUENCE</scope>
</reference>
<dbReference type="AlphaFoldDB" id="A0AA88DAS6"/>
<proteinExistence type="predicted"/>
<organism evidence="1 2">
    <name type="scientific">Ficus carica</name>
    <name type="common">Common fig</name>
    <dbReference type="NCBI Taxonomy" id="3494"/>
    <lineage>
        <taxon>Eukaryota</taxon>
        <taxon>Viridiplantae</taxon>
        <taxon>Streptophyta</taxon>
        <taxon>Embryophyta</taxon>
        <taxon>Tracheophyta</taxon>
        <taxon>Spermatophyta</taxon>
        <taxon>Magnoliopsida</taxon>
        <taxon>eudicotyledons</taxon>
        <taxon>Gunneridae</taxon>
        <taxon>Pentapetalae</taxon>
        <taxon>rosids</taxon>
        <taxon>fabids</taxon>
        <taxon>Rosales</taxon>
        <taxon>Moraceae</taxon>
        <taxon>Ficeae</taxon>
        <taxon>Ficus</taxon>
    </lineage>
</organism>
<comment type="caution">
    <text evidence="1">The sequence shown here is derived from an EMBL/GenBank/DDBJ whole genome shotgun (WGS) entry which is preliminary data.</text>
</comment>
<sequence length="155" mass="16020">MPTKTSRSPLSPEADAPPNGDQIWLGGIGCSSAGGKGVARARAQGGGGLGLGFIGIGGRESPGLERGGGGVGQLGLGLVGVAGGGVDWARAGKVVAIYYVFLVVRDQLLNLQYPCRMQLRLLRQGFGIVRRGTDQILQDAFLIPLEPMAVVPRKI</sequence>
<gene>
    <name evidence="1" type="ORF">TIFTF001_020156</name>
</gene>
<dbReference type="EMBL" id="BTGU01000036">
    <property type="protein sequence ID" value="GMN51010.1"/>
    <property type="molecule type" value="Genomic_DNA"/>
</dbReference>
<dbReference type="Proteomes" id="UP001187192">
    <property type="component" value="Unassembled WGS sequence"/>
</dbReference>